<evidence type="ECO:0000256" key="7">
    <source>
        <dbReference type="ARBA" id="ARBA00022842"/>
    </source>
</evidence>
<evidence type="ECO:0000256" key="3">
    <source>
        <dbReference type="ARBA" id="ARBA00022722"/>
    </source>
</evidence>
<feature type="active site" description="Proton acceptor" evidence="8">
    <location>
        <position position="124"/>
    </location>
</feature>
<dbReference type="Pfam" id="PF01223">
    <property type="entry name" value="Endonuclease_NS"/>
    <property type="match status" value="1"/>
</dbReference>
<keyword evidence="7" id="KW-0460">Magnesium</keyword>
<dbReference type="PANTHER" id="PTHR13966">
    <property type="entry name" value="ENDONUCLEASE RELATED"/>
    <property type="match status" value="1"/>
</dbReference>
<accession>A0AAV5QLD3</accession>
<dbReference type="SUPFAM" id="SSF54060">
    <property type="entry name" value="His-Me finger endonucleases"/>
    <property type="match status" value="1"/>
</dbReference>
<dbReference type="EMBL" id="BTFZ01000011">
    <property type="protein sequence ID" value="GMM35770.1"/>
    <property type="molecule type" value="Genomic_DNA"/>
</dbReference>
<dbReference type="GO" id="GO:0000014">
    <property type="term" value="F:single-stranded DNA endodeoxyribonuclease activity"/>
    <property type="evidence" value="ECO:0007669"/>
    <property type="project" value="TreeGrafter"/>
</dbReference>
<dbReference type="InterPro" id="IPR001604">
    <property type="entry name" value="Endo_G_ENPP1-like_dom"/>
</dbReference>
<dbReference type="InterPro" id="IPR018524">
    <property type="entry name" value="DNA/RNA_endonuclease_AS"/>
</dbReference>
<dbReference type="GO" id="GO:0005634">
    <property type="term" value="C:nucleus"/>
    <property type="evidence" value="ECO:0007669"/>
    <property type="project" value="TreeGrafter"/>
</dbReference>
<dbReference type="Gene3D" id="3.40.570.10">
    <property type="entry name" value="Extracellular Endonuclease, subunit A"/>
    <property type="match status" value="1"/>
</dbReference>
<evidence type="ECO:0000313" key="15">
    <source>
        <dbReference type="Proteomes" id="UP001360560"/>
    </source>
</evidence>
<protein>
    <recommendedName>
        <fullName evidence="10">Endonuclease</fullName>
        <ecNumber evidence="10">3.1.30.-</ecNumber>
    </recommendedName>
</protein>
<dbReference type="PROSITE" id="PS01070">
    <property type="entry name" value="NUCLEASE_NON_SPEC"/>
    <property type="match status" value="1"/>
</dbReference>
<dbReference type="InterPro" id="IPR040255">
    <property type="entry name" value="Non-specific_endonuclease"/>
</dbReference>
<dbReference type="GO" id="GO:0003676">
    <property type="term" value="F:nucleic acid binding"/>
    <property type="evidence" value="ECO:0007669"/>
    <property type="project" value="InterPro"/>
</dbReference>
<proteinExistence type="inferred from homology"/>
<feature type="chain" id="PRO_5043528972" description="Endonuclease" evidence="11">
    <location>
        <begin position="20"/>
        <end position="295"/>
    </location>
</feature>
<dbReference type="SMART" id="SM00477">
    <property type="entry name" value="NUC"/>
    <property type="match status" value="1"/>
</dbReference>
<evidence type="ECO:0000256" key="9">
    <source>
        <dbReference type="PIRSR" id="PIRSR640255-2"/>
    </source>
</evidence>
<sequence length="295" mass="32984">MKLAACLSILNTLLAISQAAPINEKRSDVTDASLGLNAAGWFTKYGYPGPIPQDNLLVRDAYVTAPNYYTRNPYWSVEHINADAIKVSGDISRDKSTFREDTDVPEYFRSKLADYKRSGYDRGHQAPAGDVQFAQDALDQTFYLSNMCPQVGVGFNRNYWAWTEEFGRNMTGSYDSVRILTGPLYLPTQGDDGNYYIDYKVIGNPPNVHVPTHFFKVIIGEDSQGDSVDGAAFVLPNEYISESTPLTNWQTSFQNLTSMSGLEILTNVTEGVTVNNLCDKVECRIITYSHTRYNP</sequence>
<keyword evidence="4 9" id="KW-0479">Metal-binding</keyword>
<dbReference type="GO" id="GO:0046872">
    <property type="term" value="F:metal ion binding"/>
    <property type="evidence" value="ECO:0007669"/>
    <property type="project" value="UniProtKB-KW"/>
</dbReference>
<feature type="signal peptide" evidence="11">
    <location>
        <begin position="1"/>
        <end position="19"/>
    </location>
</feature>
<dbReference type="RefSeq" id="XP_064852766.1">
    <property type="nucleotide sequence ID" value="XM_064996694.1"/>
</dbReference>
<dbReference type="InterPro" id="IPR044925">
    <property type="entry name" value="His-Me_finger_sf"/>
</dbReference>
<feature type="domain" description="ENPP1-3/EXOG-like endonuclease/phosphodiesterase" evidence="12">
    <location>
        <begin position="59"/>
        <end position="271"/>
    </location>
</feature>
<keyword evidence="3 10" id="KW-0540">Nuclease</keyword>
<dbReference type="InterPro" id="IPR020821">
    <property type="entry name" value="ENPP1-3/EXOG-like_nuc-like"/>
</dbReference>
<evidence type="ECO:0000256" key="5">
    <source>
        <dbReference type="ARBA" id="ARBA00022759"/>
    </source>
</evidence>
<evidence type="ECO:0000256" key="11">
    <source>
        <dbReference type="SAM" id="SignalP"/>
    </source>
</evidence>
<dbReference type="GO" id="GO:0004521">
    <property type="term" value="F:RNA endonuclease activity"/>
    <property type="evidence" value="ECO:0007669"/>
    <property type="project" value="TreeGrafter"/>
</dbReference>
<comment type="cofactor">
    <cofactor evidence="1 10">
        <name>Mg(2+)</name>
        <dbReference type="ChEBI" id="CHEBI:18420"/>
    </cofactor>
</comment>
<reference evidence="14 15" key="1">
    <citation type="journal article" date="2023" name="Elife">
        <title>Identification of key yeast species and microbe-microbe interactions impacting larval growth of Drosophila in the wild.</title>
        <authorList>
            <person name="Mure A."/>
            <person name="Sugiura Y."/>
            <person name="Maeda R."/>
            <person name="Honda K."/>
            <person name="Sakurai N."/>
            <person name="Takahashi Y."/>
            <person name="Watada M."/>
            <person name="Katoh T."/>
            <person name="Gotoh A."/>
            <person name="Gotoh Y."/>
            <person name="Taniguchi I."/>
            <person name="Nakamura K."/>
            <person name="Hayashi T."/>
            <person name="Katayama T."/>
            <person name="Uemura T."/>
            <person name="Hattori Y."/>
        </authorList>
    </citation>
    <scope>NUCLEOTIDE SEQUENCE [LARGE SCALE GENOMIC DNA]</scope>
    <source>
        <strain evidence="14 15">SC-9</strain>
    </source>
</reference>
<keyword evidence="5 10" id="KW-0255">Endonuclease</keyword>
<evidence type="ECO:0000256" key="1">
    <source>
        <dbReference type="ARBA" id="ARBA00001946"/>
    </source>
</evidence>
<evidence type="ECO:0000256" key="2">
    <source>
        <dbReference type="ARBA" id="ARBA00010052"/>
    </source>
</evidence>
<feature type="domain" description="DNA/RNA non-specific endonuclease/pyrophosphatase/phosphodiesterase" evidence="13">
    <location>
        <begin position="58"/>
        <end position="271"/>
    </location>
</feature>
<evidence type="ECO:0000259" key="13">
    <source>
        <dbReference type="SMART" id="SM00892"/>
    </source>
</evidence>
<comment type="caution">
    <text evidence="14">The sequence shown here is derived from an EMBL/GenBank/DDBJ whole genome shotgun (WGS) entry which is preliminary data.</text>
</comment>
<evidence type="ECO:0000313" key="14">
    <source>
        <dbReference type="EMBL" id="GMM35770.1"/>
    </source>
</evidence>
<evidence type="ECO:0000259" key="12">
    <source>
        <dbReference type="SMART" id="SM00477"/>
    </source>
</evidence>
<dbReference type="SMART" id="SM00892">
    <property type="entry name" value="Endonuclease_NS"/>
    <property type="match status" value="1"/>
</dbReference>
<dbReference type="CDD" id="cd00091">
    <property type="entry name" value="NUC"/>
    <property type="match status" value="1"/>
</dbReference>
<feature type="binding site" evidence="9">
    <location>
        <position position="156"/>
    </location>
    <ligand>
        <name>Mg(2+)</name>
        <dbReference type="ChEBI" id="CHEBI:18420"/>
        <note>catalytic</note>
    </ligand>
</feature>
<dbReference type="EC" id="3.1.30.-" evidence="10"/>
<evidence type="ECO:0000256" key="10">
    <source>
        <dbReference type="RuleBase" id="RU366055"/>
    </source>
</evidence>
<evidence type="ECO:0000256" key="4">
    <source>
        <dbReference type="ARBA" id="ARBA00022723"/>
    </source>
</evidence>
<organism evidence="14 15">
    <name type="scientific">Saccharomycopsis crataegensis</name>
    <dbReference type="NCBI Taxonomy" id="43959"/>
    <lineage>
        <taxon>Eukaryota</taxon>
        <taxon>Fungi</taxon>
        <taxon>Dikarya</taxon>
        <taxon>Ascomycota</taxon>
        <taxon>Saccharomycotina</taxon>
        <taxon>Saccharomycetes</taxon>
        <taxon>Saccharomycopsidaceae</taxon>
        <taxon>Saccharomycopsis</taxon>
    </lineage>
</organism>
<keyword evidence="6 10" id="KW-0378">Hydrolase</keyword>
<dbReference type="PANTHER" id="PTHR13966:SF5">
    <property type="entry name" value="ENDONUCLEASE G, MITOCHONDRIAL"/>
    <property type="match status" value="1"/>
</dbReference>
<dbReference type="InterPro" id="IPR044929">
    <property type="entry name" value="DNA/RNA_non-sp_Endonuclease_sf"/>
</dbReference>
<dbReference type="AlphaFoldDB" id="A0AAV5QLD3"/>
<keyword evidence="11" id="KW-0732">Signal</keyword>
<dbReference type="Proteomes" id="UP001360560">
    <property type="component" value="Unassembled WGS sequence"/>
</dbReference>
<dbReference type="GO" id="GO:0006309">
    <property type="term" value="P:apoptotic DNA fragmentation"/>
    <property type="evidence" value="ECO:0007669"/>
    <property type="project" value="TreeGrafter"/>
</dbReference>
<evidence type="ECO:0000256" key="6">
    <source>
        <dbReference type="ARBA" id="ARBA00022801"/>
    </source>
</evidence>
<evidence type="ECO:0000256" key="8">
    <source>
        <dbReference type="PIRSR" id="PIRSR640255-1"/>
    </source>
</evidence>
<dbReference type="GeneID" id="90073745"/>
<keyword evidence="15" id="KW-1185">Reference proteome</keyword>
<gene>
    <name evidence="14" type="ORF">DASC09_030950</name>
</gene>
<name>A0AAV5QLD3_9ASCO</name>
<comment type="similarity">
    <text evidence="2 10">Belongs to the DNA/RNA non-specific endonuclease family.</text>
</comment>
<dbReference type="GO" id="GO:0005743">
    <property type="term" value="C:mitochondrial inner membrane"/>
    <property type="evidence" value="ECO:0007669"/>
    <property type="project" value="TreeGrafter"/>
</dbReference>